<protein>
    <submittedName>
        <fullName evidence="7">Uncharacterized protein</fullName>
    </submittedName>
</protein>
<keyword evidence="3" id="KW-0999">Mitochondrion inner membrane</keyword>
<comment type="subcellular location">
    <subcellularLocation>
        <location evidence="1">Mitochondrion inner membrane</location>
        <topology evidence="1">Peripheral membrane protein</topology>
        <orientation evidence="1">Matrix side</orientation>
    </subcellularLocation>
</comment>
<dbReference type="PANTHER" id="PTHR31107">
    <property type="entry name" value="APOPTOGENIC PROTEIN 1, MITOCHONDRIAL"/>
    <property type="match status" value="1"/>
</dbReference>
<dbReference type="InterPro" id="IPR018796">
    <property type="entry name" value="COA8"/>
</dbReference>
<name>A0A0D2MT82_HYPSF</name>
<dbReference type="AlphaFoldDB" id="A0A0D2MT82"/>
<keyword evidence="4" id="KW-0809">Transit peptide</keyword>
<dbReference type="Proteomes" id="UP000054270">
    <property type="component" value="Unassembled WGS sequence"/>
</dbReference>
<evidence type="ECO:0000256" key="6">
    <source>
        <dbReference type="ARBA" id="ARBA00023136"/>
    </source>
</evidence>
<dbReference type="EMBL" id="KN817525">
    <property type="protein sequence ID" value="KJA27228.1"/>
    <property type="molecule type" value="Genomic_DNA"/>
</dbReference>
<evidence type="ECO:0000256" key="2">
    <source>
        <dbReference type="ARBA" id="ARBA00005453"/>
    </source>
</evidence>
<evidence type="ECO:0000256" key="5">
    <source>
        <dbReference type="ARBA" id="ARBA00023128"/>
    </source>
</evidence>
<dbReference type="Pfam" id="PF10231">
    <property type="entry name" value="COA8"/>
    <property type="match status" value="1"/>
</dbReference>
<gene>
    <name evidence="7" type="ORF">HYPSUDRAFT_131752</name>
</gene>
<keyword evidence="5" id="KW-0496">Mitochondrion</keyword>
<accession>A0A0D2MT82</accession>
<dbReference type="GO" id="GO:0097193">
    <property type="term" value="P:intrinsic apoptotic signaling pathway"/>
    <property type="evidence" value="ECO:0007669"/>
    <property type="project" value="InterPro"/>
</dbReference>
<dbReference type="GO" id="GO:0005743">
    <property type="term" value="C:mitochondrial inner membrane"/>
    <property type="evidence" value="ECO:0007669"/>
    <property type="project" value="UniProtKB-SubCell"/>
</dbReference>
<keyword evidence="6" id="KW-0472">Membrane</keyword>
<keyword evidence="8" id="KW-1185">Reference proteome</keyword>
<dbReference type="OrthoDB" id="6246201at2759"/>
<evidence type="ECO:0000313" key="8">
    <source>
        <dbReference type="Proteomes" id="UP000054270"/>
    </source>
</evidence>
<sequence>MAVPRSLLHNLKGLPVRRTCIPPAACATRAFHASPAPHDMVAPPDPVSHMRPIIYDDPPTEVPEGTYVRHPYSLSEFQFQEGSTGALSLGDNELQFKISRQQLDTLHQNFWFDSNTRFYAAKESVLGSLPETATALDKEEALSEFYKQWVMQEKECTDAYTAEWRTRNAQIIALSARVEFAKLKSRLFPSPASS</sequence>
<evidence type="ECO:0000256" key="1">
    <source>
        <dbReference type="ARBA" id="ARBA00004443"/>
    </source>
</evidence>
<organism evidence="7 8">
    <name type="scientific">Hypholoma sublateritium (strain FD-334 SS-4)</name>
    <dbReference type="NCBI Taxonomy" id="945553"/>
    <lineage>
        <taxon>Eukaryota</taxon>
        <taxon>Fungi</taxon>
        <taxon>Dikarya</taxon>
        <taxon>Basidiomycota</taxon>
        <taxon>Agaricomycotina</taxon>
        <taxon>Agaricomycetes</taxon>
        <taxon>Agaricomycetidae</taxon>
        <taxon>Agaricales</taxon>
        <taxon>Agaricineae</taxon>
        <taxon>Strophariaceae</taxon>
        <taxon>Hypholoma</taxon>
    </lineage>
</organism>
<dbReference type="PANTHER" id="PTHR31107:SF2">
    <property type="entry name" value="CYTOCHROME C OXIDASE ASSEMBLY FACTOR 8"/>
    <property type="match status" value="1"/>
</dbReference>
<evidence type="ECO:0000256" key="4">
    <source>
        <dbReference type="ARBA" id="ARBA00022946"/>
    </source>
</evidence>
<reference evidence="8" key="1">
    <citation type="submission" date="2014-04" db="EMBL/GenBank/DDBJ databases">
        <title>Evolutionary Origins and Diversification of the Mycorrhizal Mutualists.</title>
        <authorList>
            <consortium name="DOE Joint Genome Institute"/>
            <consortium name="Mycorrhizal Genomics Consortium"/>
            <person name="Kohler A."/>
            <person name="Kuo A."/>
            <person name="Nagy L.G."/>
            <person name="Floudas D."/>
            <person name="Copeland A."/>
            <person name="Barry K.W."/>
            <person name="Cichocki N."/>
            <person name="Veneault-Fourrey C."/>
            <person name="LaButti K."/>
            <person name="Lindquist E.A."/>
            <person name="Lipzen A."/>
            <person name="Lundell T."/>
            <person name="Morin E."/>
            <person name="Murat C."/>
            <person name="Riley R."/>
            <person name="Ohm R."/>
            <person name="Sun H."/>
            <person name="Tunlid A."/>
            <person name="Henrissat B."/>
            <person name="Grigoriev I.V."/>
            <person name="Hibbett D.S."/>
            <person name="Martin F."/>
        </authorList>
    </citation>
    <scope>NUCLEOTIDE SEQUENCE [LARGE SCALE GENOMIC DNA]</scope>
    <source>
        <strain evidence="8">FD-334 SS-4</strain>
    </source>
</reference>
<dbReference type="OMA" id="DTREYQW"/>
<comment type="similarity">
    <text evidence="2">Belongs to the COA8 family.</text>
</comment>
<evidence type="ECO:0000256" key="3">
    <source>
        <dbReference type="ARBA" id="ARBA00022792"/>
    </source>
</evidence>
<proteinExistence type="inferred from homology"/>
<evidence type="ECO:0000313" key="7">
    <source>
        <dbReference type="EMBL" id="KJA27228.1"/>
    </source>
</evidence>